<sequence length="296" mass="32144">MREATNIVAVWWIIGGNSAKGGARINEEEESLEHDSGAIKDWRRQRWPVGGSSAAKKWRQGFSGGGYDGGGGGGRRDGGGGGGYGSAGVGYGVSNCKGGLAYISPNKQKIFNVHPLLMVVGFILISGEGKKPYDQFKGIMMYKIVPAPKNSQKMVHLICLFIAAVAAIVGISAVFKYHRELAIPNMYSLHSWIGISTICLFGIQWMVSFFSFWWPGAEQETRARLVPWHAVFGMVIFFMAILTAETGLLEKFTILNITPDSQEALIVNFTGLLLILFAISVGLSALLPRKSLQIPS</sequence>
<dbReference type="Proteomes" id="UP000828048">
    <property type="component" value="Chromosome 10"/>
</dbReference>
<protein>
    <submittedName>
        <fullName evidence="1">Uncharacterized protein</fullName>
    </submittedName>
</protein>
<dbReference type="EMBL" id="CM037160">
    <property type="protein sequence ID" value="KAH7840217.1"/>
    <property type="molecule type" value="Genomic_DNA"/>
</dbReference>
<organism evidence="1 2">
    <name type="scientific">Vaccinium darrowii</name>
    <dbReference type="NCBI Taxonomy" id="229202"/>
    <lineage>
        <taxon>Eukaryota</taxon>
        <taxon>Viridiplantae</taxon>
        <taxon>Streptophyta</taxon>
        <taxon>Embryophyta</taxon>
        <taxon>Tracheophyta</taxon>
        <taxon>Spermatophyta</taxon>
        <taxon>Magnoliopsida</taxon>
        <taxon>eudicotyledons</taxon>
        <taxon>Gunneridae</taxon>
        <taxon>Pentapetalae</taxon>
        <taxon>asterids</taxon>
        <taxon>Ericales</taxon>
        <taxon>Ericaceae</taxon>
        <taxon>Vaccinioideae</taxon>
        <taxon>Vaccinieae</taxon>
        <taxon>Vaccinium</taxon>
    </lineage>
</organism>
<proteinExistence type="predicted"/>
<evidence type="ECO:0000313" key="1">
    <source>
        <dbReference type="EMBL" id="KAH7840217.1"/>
    </source>
</evidence>
<evidence type="ECO:0000313" key="2">
    <source>
        <dbReference type="Proteomes" id="UP000828048"/>
    </source>
</evidence>
<gene>
    <name evidence="1" type="ORF">Vadar_014236</name>
</gene>
<reference evidence="1 2" key="1">
    <citation type="journal article" date="2021" name="Hortic Res">
        <title>High-quality reference genome and annotation aids understanding of berry development for evergreen blueberry (Vaccinium darrowii).</title>
        <authorList>
            <person name="Yu J."/>
            <person name="Hulse-Kemp A.M."/>
            <person name="Babiker E."/>
            <person name="Staton M."/>
        </authorList>
    </citation>
    <scope>NUCLEOTIDE SEQUENCE [LARGE SCALE GENOMIC DNA]</scope>
    <source>
        <strain evidence="2">cv. NJ 8807/NJ 8810</strain>
        <tissue evidence="1">Young leaf</tissue>
    </source>
</reference>
<keyword evidence="2" id="KW-1185">Reference proteome</keyword>
<comment type="caution">
    <text evidence="1">The sequence shown here is derived from an EMBL/GenBank/DDBJ whole genome shotgun (WGS) entry which is preliminary data.</text>
</comment>
<accession>A0ACB7XHS6</accession>
<name>A0ACB7XHS6_9ERIC</name>